<evidence type="ECO:0000313" key="10">
    <source>
        <dbReference type="EMBL" id="MFC5973549.1"/>
    </source>
</evidence>
<proteinExistence type="inferred from homology"/>
<feature type="transmembrane region" description="Helical" evidence="9">
    <location>
        <begin position="137"/>
        <end position="163"/>
    </location>
</feature>
<keyword evidence="3" id="KW-1003">Cell membrane</keyword>
<evidence type="ECO:0000256" key="9">
    <source>
        <dbReference type="SAM" id="Phobius"/>
    </source>
</evidence>
<dbReference type="PANTHER" id="PTHR11795:SF445">
    <property type="entry name" value="AMINO ACID ABC TRANSPORTER PERMEASE PROTEIN"/>
    <property type="match status" value="1"/>
</dbReference>
<dbReference type="EMBL" id="JBHSQH010000002">
    <property type="protein sequence ID" value="MFC5973549.1"/>
    <property type="molecule type" value="Genomic_DNA"/>
</dbReference>
<dbReference type="Pfam" id="PF02653">
    <property type="entry name" value="BPD_transp_2"/>
    <property type="match status" value="1"/>
</dbReference>
<evidence type="ECO:0000256" key="3">
    <source>
        <dbReference type="ARBA" id="ARBA00022475"/>
    </source>
</evidence>
<feature type="transmembrane region" description="Helical" evidence="9">
    <location>
        <begin position="64"/>
        <end position="82"/>
    </location>
</feature>
<feature type="transmembrane region" description="Helical" evidence="9">
    <location>
        <begin position="94"/>
        <end position="117"/>
    </location>
</feature>
<keyword evidence="7 9" id="KW-0472">Membrane</keyword>
<evidence type="ECO:0000256" key="1">
    <source>
        <dbReference type="ARBA" id="ARBA00004651"/>
    </source>
</evidence>
<dbReference type="GO" id="GO:0005886">
    <property type="term" value="C:plasma membrane"/>
    <property type="evidence" value="ECO:0007669"/>
    <property type="project" value="UniProtKB-SubCell"/>
</dbReference>
<dbReference type="Proteomes" id="UP001596099">
    <property type="component" value="Unassembled WGS sequence"/>
</dbReference>
<evidence type="ECO:0000256" key="7">
    <source>
        <dbReference type="ARBA" id="ARBA00023136"/>
    </source>
</evidence>
<feature type="transmembrane region" description="Helical" evidence="9">
    <location>
        <begin position="193"/>
        <end position="217"/>
    </location>
</feature>
<reference evidence="10 11" key="1">
    <citation type="journal article" date="2019" name="Int. J. Syst. Evol. Microbiol.">
        <title>The Global Catalogue of Microorganisms (GCM) 10K type strain sequencing project: providing services to taxonomists for standard genome sequencing and annotation.</title>
        <authorList>
            <consortium name="The Broad Institute Genomics Platform"/>
            <consortium name="The Broad Institute Genome Sequencing Center for Infectious Disease"/>
            <person name="Wu L."/>
            <person name="Ma J."/>
        </authorList>
    </citation>
    <scope>NUCLEOTIDE SEQUENCE [LARGE SCALE GENOMIC DNA]</scope>
    <source>
        <strain evidence="10 11">CGMCC 1.12543</strain>
    </source>
</reference>
<organism evidence="10 11">
    <name type="scientific">Halomarina salina</name>
    <dbReference type="NCBI Taxonomy" id="1872699"/>
    <lineage>
        <taxon>Archaea</taxon>
        <taxon>Methanobacteriati</taxon>
        <taxon>Methanobacteriota</taxon>
        <taxon>Stenosarchaea group</taxon>
        <taxon>Halobacteria</taxon>
        <taxon>Halobacteriales</taxon>
        <taxon>Natronomonadaceae</taxon>
        <taxon>Halomarina</taxon>
    </lineage>
</organism>
<feature type="transmembrane region" description="Helical" evidence="9">
    <location>
        <begin position="265"/>
        <end position="285"/>
    </location>
</feature>
<keyword evidence="5" id="KW-0029">Amino-acid transport</keyword>
<comment type="subcellular location">
    <subcellularLocation>
        <location evidence="1">Cell membrane</location>
        <topology evidence="1">Multi-pass membrane protein</topology>
    </subcellularLocation>
</comment>
<keyword evidence="6 9" id="KW-1133">Transmembrane helix</keyword>
<dbReference type="CDD" id="cd06582">
    <property type="entry name" value="TM_PBP1_LivH_like"/>
    <property type="match status" value="1"/>
</dbReference>
<dbReference type="InterPro" id="IPR052157">
    <property type="entry name" value="BCAA_transport_permease"/>
</dbReference>
<evidence type="ECO:0000256" key="2">
    <source>
        <dbReference type="ARBA" id="ARBA00022448"/>
    </source>
</evidence>
<feature type="transmembrane region" description="Helical" evidence="9">
    <location>
        <begin position="229"/>
        <end position="253"/>
    </location>
</feature>
<evidence type="ECO:0000256" key="8">
    <source>
        <dbReference type="ARBA" id="ARBA00037998"/>
    </source>
</evidence>
<evidence type="ECO:0000256" key="6">
    <source>
        <dbReference type="ARBA" id="ARBA00022989"/>
    </source>
</evidence>
<dbReference type="AlphaFoldDB" id="A0ABD5RTH4"/>
<dbReference type="InterPro" id="IPR001851">
    <property type="entry name" value="ABC_transp_permease"/>
</dbReference>
<comment type="similarity">
    <text evidence="8">Belongs to the binding-protein-dependent transport system permease family. LivHM subfamily.</text>
</comment>
<protein>
    <submittedName>
        <fullName evidence="10">Branched-chain amino acid ABC transporter permease</fullName>
    </submittedName>
</protein>
<name>A0ABD5RTH4_9EURY</name>
<gene>
    <name evidence="10" type="ORF">ACFPYI_19645</name>
</gene>
<keyword evidence="11" id="KW-1185">Reference proteome</keyword>
<keyword evidence="2" id="KW-0813">Transport</keyword>
<sequence length="309" mass="32827">MVLLESLVNGLIQGSIYALFAASFTIIFGVMDIPNMGHAALFAGGAYVFYQVTMLSGLPWPVGIVAAVVVIGALGAIVERGLLAPLYDRSESEYVFGVILLTLGLARIFERAFAQIWGHEPHSVSLAGLQRGSLEAFGVSVTTLELLVVVFSIANFAVLYWLINYTNTGLGLQAIVQDRDLARLKGVNVSRTFLVAFVLGSAMAAVAGVMNAAMFSLTPDMGASLLIKAFIVVILGGIGRVLGAAVAGYALGVYEAFAILYLSSYYIYASEFAILILFFLAKAVLLDEGEENLGAVLVDRVRGLRGVAR</sequence>
<feature type="transmembrane region" description="Helical" evidence="9">
    <location>
        <begin position="12"/>
        <end position="31"/>
    </location>
</feature>
<dbReference type="RefSeq" id="WP_247420538.1">
    <property type="nucleotide sequence ID" value="NZ_JALLGW010000003.1"/>
</dbReference>
<evidence type="ECO:0000256" key="4">
    <source>
        <dbReference type="ARBA" id="ARBA00022692"/>
    </source>
</evidence>
<keyword evidence="4 9" id="KW-0812">Transmembrane</keyword>
<comment type="caution">
    <text evidence="10">The sequence shown here is derived from an EMBL/GenBank/DDBJ whole genome shotgun (WGS) entry which is preliminary data.</text>
</comment>
<dbReference type="GO" id="GO:0006865">
    <property type="term" value="P:amino acid transport"/>
    <property type="evidence" value="ECO:0007669"/>
    <property type="project" value="UniProtKB-KW"/>
</dbReference>
<accession>A0ABD5RTH4</accession>
<evidence type="ECO:0000313" key="11">
    <source>
        <dbReference type="Proteomes" id="UP001596099"/>
    </source>
</evidence>
<evidence type="ECO:0000256" key="5">
    <source>
        <dbReference type="ARBA" id="ARBA00022970"/>
    </source>
</evidence>
<dbReference type="PANTHER" id="PTHR11795">
    <property type="entry name" value="BRANCHED-CHAIN AMINO ACID TRANSPORT SYSTEM PERMEASE PROTEIN LIVH"/>
    <property type="match status" value="1"/>
</dbReference>